<reference evidence="2" key="1">
    <citation type="journal article" date="2023" name="G3 (Bethesda)">
        <title>A reference genome for the long-term kleptoplast-retaining sea slug Elysia crispata morphotype clarki.</title>
        <authorList>
            <person name="Eastman K.E."/>
            <person name="Pendleton A.L."/>
            <person name="Shaikh M.A."/>
            <person name="Suttiyut T."/>
            <person name="Ogas R."/>
            <person name="Tomko P."/>
            <person name="Gavelis G."/>
            <person name="Widhalm J.R."/>
            <person name="Wisecaver J.H."/>
        </authorList>
    </citation>
    <scope>NUCLEOTIDE SEQUENCE</scope>
    <source>
        <strain evidence="2">ECLA1</strain>
    </source>
</reference>
<evidence type="ECO:0000313" key="2">
    <source>
        <dbReference type="EMBL" id="KAK3738227.1"/>
    </source>
</evidence>
<organism evidence="2 3">
    <name type="scientific">Elysia crispata</name>
    <name type="common">lettuce slug</name>
    <dbReference type="NCBI Taxonomy" id="231223"/>
    <lineage>
        <taxon>Eukaryota</taxon>
        <taxon>Metazoa</taxon>
        <taxon>Spiralia</taxon>
        <taxon>Lophotrochozoa</taxon>
        <taxon>Mollusca</taxon>
        <taxon>Gastropoda</taxon>
        <taxon>Heterobranchia</taxon>
        <taxon>Euthyneura</taxon>
        <taxon>Panpulmonata</taxon>
        <taxon>Sacoglossa</taxon>
        <taxon>Placobranchoidea</taxon>
        <taxon>Plakobranchidae</taxon>
        <taxon>Elysia</taxon>
    </lineage>
</organism>
<accession>A0AAE0Y9U7</accession>
<keyword evidence="3" id="KW-1185">Reference proteome</keyword>
<name>A0AAE0Y9U7_9GAST</name>
<sequence>MSDLNSRRPYRPLLRSRPVPIRSCSSQNTKSETCLRLNVNSQYSQPPNWSFMVIIVPGRFLSPHRPKQIEIITVNKNIDVVLRKPTQHGQSIG</sequence>
<comment type="caution">
    <text evidence="2">The sequence shown here is derived from an EMBL/GenBank/DDBJ whole genome shotgun (WGS) entry which is preliminary data.</text>
</comment>
<feature type="compositionally biased region" description="Low complexity" evidence="1">
    <location>
        <begin position="11"/>
        <end position="20"/>
    </location>
</feature>
<feature type="region of interest" description="Disordered" evidence="1">
    <location>
        <begin position="1"/>
        <end position="26"/>
    </location>
</feature>
<protein>
    <submittedName>
        <fullName evidence="2">Uncharacterized protein</fullName>
    </submittedName>
</protein>
<dbReference type="Proteomes" id="UP001283361">
    <property type="component" value="Unassembled WGS sequence"/>
</dbReference>
<proteinExistence type="predicted"/>
<dbReference type="AlphaFoldDB" id="A0AAE0Y9U7"/>
<evidence type="ECO:0000313" key="3">
    <source>
        <dbReference type="Proteomes" id="UP001283361"/>
    </source>
</evidence>
<evidence type="ECO:0000256" key="1">
    <source>
        <dbReference type="SAM" id="MobiDB-lite"/>
    </source>
</evidence>
<gene>
    <name evidence="2" type="ORF">RRG08_039638</name>
</gene>
<dbReference type="EMBL" id="JAWDGP010006599">
    <property type="protein sequence ID" value="KAK3738227.1"/>
    <property type="molecule type" value="Genomic_DNA"/>
</dbReference>